<dbReference type="Proteomes" id="UP001064489">
    <property type="component" value="Chromosome 13"/>
</dbReference>
<gene>
    <name evidence="8" type="ORF">LWI28_026692</name>
</gene>
<keyword evidence="6" id="KW-0539">Nucleus</keyword>
<proteinExistence type="inferred from homology"/>
<dbReference type="InterPro" id="IPR019440">
    <property type="entry name" value="MAU2"/>
</dbReference>
<keyword evidence="7" id="KW-0131">Cell cycle</keyword>
<evidence type="ECO:0000256" key="5">
    <source>
        <dbReference type="ARBA" id="ARBA00022829"/>
    </source>
</evidence>
<evidence type="ECO:0000256" key="6">
    <source>
        <dbReference type="ARBA" id="ARBA00023242"/>
    </source>
</evidence>
<evidence type="ECO:0000256" key="1">
    <source>
        <dbReference type="ARBA" id="ARBA00004123"/>
    </source>
</evidence>
<sequence>MDVNIGVKFELHTILFSTLLIIGKDSSTNVVRGDVGLMLRAQLSFLHVHESRLVSESRLYCSNTHTTSITRRTTWRLERSQLLLKTTPSCFELKCRTFSLLSQCYHLVGAIPPQKNILFKALEFTASASQMVAVKLWSCNFNYQLANVLIIEGDYPSSISALQAGYVSATEISYPDLQMFFATSILYVHLMQWEDENLIAQAINQCNVICESIDPN</sequence>
<keyword evidence="3" id="KW-0132">Cell division</keyword>
<dbReference type="GO" id="GO:0005634">
    <property type="term" value="C:nucleus"/>
    <property type="evidence" value="ECO:0007669"/>
    <property type="project" value="UniProtKB-SubCell"/>
</dbReference>
<comment type="caution">
    <text evidence="8">The sequence shown here is derived from an EMBL/GenBank/DDBJ whole genome shotgun (WGS) entry which is preliminary data.</text>
</comment>
<evidence type="ECO:0000256" key="2">
    <source>
        <dbReference type="ARBA" id="ARBA00008585"/>
    </source>
</evidence>
<dbReference type="GO" id="GO:0051301">
    <property type="term" value="P:cell division"/>
    <property type="evidence" value="ECO:0007669"/>
    <property type="project" value="UniProtKB-KW"/>
</dbReference>
<dbReference type="PANTHER" id="PTHR21394">
    <property type="entry name" value="MAU2 CHROMATID COHESION FACTOR HOMOLOG"/>
    <property type="match status" value="1"/>
</dbReference>
<accession>A0AAD5JGD5</accession>
<reference evidence="8 9" key="1">
    <citation type="journal article" date="2022" name="Plant J.">
        <title>Strategies of tolerance reflected in two North American maple genomes.</title>
        <authorList>
            <person name="McEvoy S.L."/>
            <person name="Sezen U.U."/>
            <person name="Trouern-Trend A."/>
            <person name="McMahon S.M."/>
            <person name="Schaberg P.G."/>
            <person name="Yang J."/>
            <person name="Wegrzyn J.L."/>
            <person name="Swenson N.G."/>
        </authorList>
    </citation>
    <scope>NUCLEOTIDE SEQUENCE [LARGE SCALE GENOMIC DNA]</scope>
    <source>
        <strain evidence="8">91603</strain>
    </source>
</reference>
<keyword evidence="4" id="KW-0498">Mitosis</keyword>
<evidence type="ECO:0000313" key="9">
    <source>
        <dbReference type="Proteomes" id="UP001064489"/>
    </source>
</evidence>
<keyword evidence="5" id="KW-0159">Chromosome partition</keyword>
<evidence type="ECO:0000313" key="8">
    <source>
        <dbReference type="EMBL" id="KAI9199061.1"/>
    </source>
</evidence>
<evidence type="ECO:0000256" key="3">
    <source>
        <dbReference type="ARBA" id="ARBA00022618"/>
    </source>
</evidence>
<dbReference type="GO" id="GO:0007059">
    <property type="term" value="P:chromosome segregation"/>
    <property type="evidence" value="ECO:0007669"/>
    <property type="project" value="UniProtKB-KW"/>
</dbReference>
<organism evidence="8 9">
    <name type="scientific">Acer negundo</name>
    <name type="common">Box elder</name>
    <dbReference type="NCBI Taxonomy" id="4023"/>
    <lineage>
        <taxon>Eukaryota</taxon>
        <taxon>Viridiplantae</taxon>
        <taxon>Streptophyta</taxon>
        <taxon>Embryophyta</taxon>
        <taxon>Tracheophyta</taxon>
        <taxon>Spermatophyta</taxon>
        <taxon>Magnoliopsida</taxon>
        <taxon>eudicotyledons</taxon>
        <taxon>Gunneridae</taxon>
        <taxon>Pentapetalae</taxon>
        <taxon>rosids</taxon>
        <taxon>malvids</taxon>
        <taxon>Sapindales</taxon>
        <taxon>Sapindaceae</taxon>
        <taxon>Hippocastanoideae</taxon>
        <taxon>Acereae</taxon>
        <taxon>Acer</taxon>
    </lineage>
</organism>
<comment type="subcellular location">
    <subcellularLocation>
        <location evidence="1">Nucleus</location>
    </subcellularLocation>
</comment>
<dbReference type="AlphaFoldDB" id="A0AAD5JGD5"/>
<evidence type="ECO:0000256" key="4">
    <source>
        <dbReference type="ARBA" id="ARBA00022776"/>
    </source>
</evidence>
<keyword evidence="9" id="KW-1185">Reference proteome</keyword>
<dbReference type="GO" id="GO:0007064">
    <property type="term" value="P:mitotic sister chromatid cohesion"/>
    <property type="evidence" value="ECO:0007669"/>
    <property type="project" value="InterPro"/>
</dbReference>
<dbReference type="EMBL" id="JAJSOW010000002">
    <property type="protein sequence ID" value="KAI9199061.1"/>
    <property type="molecule type" value="Genomic_DNA"/>
</dbReference>
<name>A0AAD5JGD5_ACENE</name>
<protein>
    <submittedName>
        <fullName evidence="8">Uncharacterized protein</fullName>
    </submittedName>
</protein>
<comment type="similarity">
    <text evidence="2">Belongs to the SCC4/mau-2 family.</text>
</comment>
<evidence type="ECO:0000256" key="7">
    <source>
        <dbReference type="ARBA" id="ARBA00023306"/>
    </source>
</evidence>